<accession>A0A4Y9XT74</accession>
<feature type="region of interest" description="Disordered" evidence="1">
    <location>
        <begin position="1"/>
        <end position="22"/>
    </location>
</feature>
<name>A0A4Y9XT74_9AGAM</name>
<reference evidence="3 4" key="1">
    <citation type="submission" date="2019-02" db="EMBL/GenBank/DDBJ databases">
        <title>Genome sequencing of the rare red list fungi Dentipellis fragilis.</title>
        <authorList>
            <person name="Buettner E."/>
            <person name="Kellner H."/>
        </authorList>
    </citation>
    <scope>NUCLEOTIDE SEQUENCE [LARGE SCALE GENOMIC DNA]</scope>
    <source>
        <strain evidence="3 4">DSM 105465</strain>
    </source>
</reference>
<feature type="compositionally biased region" description="Polar residues" evidence="1">
    <location>
        <begin position="1"/>
        <end position="10"/>
    </location>
</feature>
<dbReference type="OrthoDB" id="2131401at2759"/>
<evidence type="ECO:0000313" key="4">
    <source>
        <dbReference type="Proteomes" id="UP000298327"/>
    </source>
</evidence>
<dbReference type="Proteomes" id="UP000298327">
    <property type="component" value="Unassembled WGS sequence"/>
</dbReference>
<dbReference type="EMBL" id="SEOQ01001169">
    <property type="protein sequence ID" value="TFY53326.1"/>
    <property type="molecule type" value="Genomic_DNA"/>
</dbReference>
<evidence type="ECO:0000313" key="3">
    <source>
        <dbReference type="EMBL" id="TFY53326.1"/>
    </source>
</evidence>
<protein>
    <submittedName>
        <fullName evidence="3">Uncharacterized protein</fullName>
    </submittedName>
</protein>
<keyword evidence="4" id="KW-1185">Reference proteome</keyword>
<gene>
    <name evidence="3" type="ORF">EVG20_g10165</name>
</gene>
<organism evidence="3 4">
    <name type="scientific">Dentipellis fragilis</name>
    <dbReference type="NCBI Taxonomy" id="205917"/>
    <lineage>
        <taxon>Eukaryota</taxon>
        <taxon>Fungi</taxon>
        <taxon>Dikarya</taxon>
        <taxon>Basidiomycota</taxon>
        <taxon>Agaricomycotina</taxon>
        <taxon>Agaricomycetes</taxon>
        <taxon>Russulales</taxon>
        <taxon>Hericiaceae</taxon>
        <taxon>Dentipellis</taxon>
    </lineage>
</organism>
<evidence type="ECO:0000256" key="2">
    <source>
        <dbReference type="SAM" id="Phobius"/>
    </source>
</evidence>
<comment type="caution">
    <text evidence="3">The sequence shown here is derived from an EMBL/GenBank/DDBJ whole genome shotgun (WGS) entry which is preliminary data.</text>
</comment>
<dbReference type="AlphaFoldDB" id="A0A4Y9XT74"/>
<keyword evidence="2" id="KW-1133">Transmembrane helix</keyword>
<evidence type="ECO:0000256" key="1">
    <source>
        <dbReference type="SAM" id="MobiDB-lite"/>
    </source>
</evidence>
<proteinExistence type="predicted"/>
<keyword evidence="2" id="KW-0812">Transmembrane</keyword>
<feature type="transmembrane region" description="Helical" evidence="2">
    <location>
        <begin position="46"/>
        <end position="66"/>
    </location>
</feature>
<keyword evidence="2" id="KW-0472">Membrane</keyword>
<dbReference type="STRING" id="205917.A0A4Y9XT74"/>
<sequence>MPPSRFSFSPSHDGVGVGAGAQADGAADADAIAMPRRPSNEGRTRFIYSLLVLLVFLFADVAGALVESVVVGYVLAGLFKAANFHISTCAPFCPSLPYVEVLTNADV</sequence>